<dbReference type="GO" id="GO:0003723">
    <property type="term" value="F:RNA binding"/>
    <property type="evidence" value="ECO:0007669"/>
    <property type="project" value="TreeGrafter"/>
</dbReference>
<protein>
    <submittedName>
        <fullName evidence="6">Uncharacterized protein</fullName>
    </submittedName>
</protein>
<evidence type="ECO:0000313" key="5">
    <source>
        <dbReference type="Proteomes" id="UP000887577"/>
    </source>
</evidence>
<proteinExistence type="inferred from homology"/>
<evidence type="ECO:0000256" key="1">
    <source>
        <dbReference type="ARBA" id="ARBA00005251"/>
    </source>
</evidence>
<dbReference type="Pfam" id="PF00380">
    <property type="entry name" value="Ribosomal_S9"/>
    <property type="match status" value="1"/>
</dbReference>
<dbReference type="AlphaFoldDB" id="A0A914ZBF6"/>
<keyword evidence="5" id="KW-1185">Reference proteome</keyword>
<dbReference type="InterPro" id="IPR020568">
    <property type="entry name" value="Ribosomal_Su5_D2-typ_SF"/>
</dbReference>
<dbReference type="Gene3D" id="3.30.230.10">
    <property type="match status" value="1"/>
</dbReference>
<feature type="compositionally biased region" description="Low complexity" evidence="4">
    <location>
        <begin position="36"/>
        <end position="49"/>
    </location>
</feature>
<dbReference type="InterPro" id="IPR014721">
    <property type="entry name" value="Ribsml_uS5_D2-typ_fold_subgr"/>
</dbReference>
<reference evidence="6" key="1">
    <citation type="submission" date="2022-11" db="UniProtKB">
        <authorList>
            <consortium name="WormBaseParasite"/>
        </authorList>
    </citation>
    <scope>IDENTIFICATION</scope>
</reference>
<feature type="region of interest" description="Disordered" evidence="4">
    <location>
        <begin position="27"/>
        <end position="61"/>
    </location>
</feature>
<dbReference type="WBParaSite" id="PSU_v2.g9252.t1">
    <property type="protein sequence ID" value="PSU_v2.g9252.t1"/>
    <property type="gene ID" value="PSU_v2.g9252"/>
</dbReference>
<keyword evidence="2" id="KW-0689">Ribosomal protein</keyword>
<evidence type="ECO:0000256" key="3">
    <source>
        <dbReference type="ARBA" id="ARBA00023274"/>
    </source>
</evidence>
<dbReference type="PANTHER" id="PTHR21569">
    <property type="entry name" value="RIBOSOMAL PROTEIN S9"/>
    <property type="match status" value="1"/>
</dbReference>
<dbReference type="Proteomes" id="UP000887577">
    <property type="component" value="Unplaced"/>
</dbReference>
<evidence type="ECO:0000313" key="6">
    <source>
        <dbReference type="WBParaSite" id="PSU_v2.g9252.t1"/>
    </source>
</evidence>
<organism evidence="5 6">
    <name type="scientific">Panagrolaimus superbus</name>
    <dbReference type="NCBI Taxonomy" id="310955"/>
    <lineage>
        <taxon>Eukaryota</taxon>
        <taxon>Metazoa</taxon>
        <taxon>Ecdysozoa</taxon>
        <taxon>Nematoda</taxon>
        <taxon>Chromadorea</taxon>
        <taxon>Rhabditida</taxon>
        <taxon>Tylenchina</taxon>
        <taxon>Panagrolaimomorpha</taxon>
        <taxon>Panagrolaimoidea</taxon>
        <taxon>Panagrolaimidae</taxon>
        <taxon>Panagrolaimus</taxon>
    </lineage>
</organism>
<keyword evidence="3" id="KW-0687">Ribonucleoprotein</keyword>
<comment type="similarity">
    <text evidence="1">Belongs to the universal ribosomal protein uS9 family.</text>
</comment>
<sequence>MSPNYVVKPLILRLSSQINLFRHTSSSLKQSNRNYSTPESSSTTPIELSPAPPTPSDSTTLKTVGSAIDSYIKNVRNYEKMLAKERGEFELGKRYLANIMGLDPMNITQQDIDASIEYLFPSGLTDKKARPVMKPPEEVLPKFHKFEFDKNGMPKDTLFFTLKPKFYGALSEISKKTQHLLRHHDDLLNRGSLPENTEPLLLEGTVWKNQADISKELGEKLTDEMYAHLIIALDYLRSLPLASLEKDFIESFRVPTMIGRAQDILYGPQIPDVQIDAENNRRFTTITTKAKSVQVEVTVKDNGSGKYTVDGHHFDVFRSLMARENLIAPLIVTEMFGRVDIEAKVLNEQYGLSIVPRAVRHGVSLGIAALYPETKEKLRDMDMLTMEPRVKERSKVNQPGARAKWIWKRR</sequence>
<dbReference type="GO" id="GO:0003735">
    <property type="term" value="F:structural constituent of ribosome"/>
    <property type="evidence" value="ECO:0007669"/>
    <property type="project" value="InterPro"/>
</dbReference>
<accession>A0A914ZBF6</accession>
<dbReference type="GO" id="GO:0006412">
    <property type="term" value="P:translation"/>
    <property type="evidence" value="ECO:0007669"/>
    <property type="project" value="InterPro"/>
</dbReference>
<evidence type="ECO:0000256" key="4">
    <source>
        <dbReference type="SAM" id="MobiDB-lite"/>
    </source>
</evidence>
<dbReference type="InterPro" id="IPR000754">
    <property type="entry name" value="Ribosomal_uS9"/>
</dbReference>
<dbReference type="GO" id="GO:0005763">
    <property type="term" value="C:mitochondrial small ribosomal subunit"/>
    <property type="evidence" value="ECO:0007669"/>
    <property type="project" value="TreeGrafter"/>
</dbReference>
<name>A0A914ZBF6_9BILA</name>
<dbReference type="SUPFAM" id="SSF54211">
    <property type="entry name" value="Ribosomal protein S5 domain 2-like"/>
    <property type="match status" value="1"/>
</dbReference>
<evidence type="ECO:0000256" key="2">
    <source>
        <dbReference type="ARBA" id="ARBA00022980"/>
    </source>
</evidence>
<dbReference type="PANTHER" id="PTHR21569:SF1">
    <property type="entry name" value="SMALL RIBOSOMAL SUBUNIT PROTEIN US9M"/>
    <property type="match status" value="1"/>
</dbReference>